<sequence length="133" mass="13081">MAPVTDTLPRVSTDSVERFLAAFLAGLLGTYALGAATSGIVPPLEIAGVVAIHLGVVVAGVFPLVVLGRSVVGRLGDGPAAVRPLETAAAAGALACLVSGLWLSMDASSDLSGVLLGGALVALVALIGLVARR</sequence>
<keyword evidence="1" id="KW-1133">Transmembrane helix</keyword>
<geneLocation type="plasmid" evidence="2 3">
    <name>pHG2</name>
</geneLocation>
<dbReference type="PATRIC" id="fig|35746.4.peg.3831"/>
<dbReference type="EMBL" id="CP011949">
    <property type="protein sequence ID" value="AKU09608.1"/>
    <property type="molecule type" value="Genomic_DNA"/>
</dbReference>
<dbReference type="KEGG" id="hgi:ABY42_17530"/>
<keyword evidence="2" id="KW-0614">Plasmid</keyword>
<keyword evidence="1" id="KW-0812">Transmembrane</keyword>
<gene>
    <name evidence="2" type="ORF">ABY42_17530</name>
</gene>
<dbReference type="GeneID" id="25247790"/>
<organism evidence="2 3">
    <name type="scientific">Haloferax gibbonsii</name>
    <dbReference type="NCBI Taxonomy" id="35746"/>
    <lineage>
        <taxon>Archaea</taxon>
        <taxon>Methanobacteriati</taxon>
        <taxon>Methanobacteriota</taxon>
        <taxon>Stenosarchaea group</taxon>
        <taxon>Halobacteria</taxon>
        <taxon>Halobacteriales</taxon>
        <taxon>Haloferacaceae</taxon>
        <taxon>Haloferax</taxon>
    </lineage>
</organism>
<feature type="transmembrane region" description="Helical" evidence="1">
    <location>
        <begin position="111"/>
        <end position="131"/>
    </location>
</feature>
<dbReference type="Proteomes" id="UP000066124">
    <property type="component" value="Plasmid pHG2"/>
</dbReference>
<evidence type="ECO:0000313" key="2">
    <source>
        <dbReference type="EMBL" id="AKU09608.1"/>
    </source>
</evidence>
<keyword evidence="1" id="KW-0472">Membrane</keyword>
<feature type="transmembrane region" description="Helical" evidence="1">
    <location>
        <begin position="46"/>
        <end position="67"/>
    </location>
</feature>
<name>A0A0K1IZ60_HALGI</name>
<dbReference type="AlphaFoldDB" id="A0A0K1IZ60"/>
<evidence type="ECO:0000313" key="3">
    <source>
        <dbReference type="Proteomes" id="UP000066124"/>
    </source>
</evidence>
<feature type="transmembrane region" description="Helical" evidence="1">
    <location>
        <begin position="19"/>
        <end position="40"/>
    </location>
</feature>
<reference evidence="3" key="1">
    <citation type="journal article" date="2015" name="J. Biotechnol.">
        <title>Complete genome sequence of Haloferax gibbonsii strain ARA6, a potential producer of polyhydroxyalkanoates and halocins isolated from Araruama, Rio de Janeiro, Brasil.</title>
        <authorList>
            <person name="Pinto L.H."/>
            <person name="D'Alincourt Carvalho-Assef A.P."/>
            <person name="Vieira R.P."/>
            <person name="Clementino M.M."/>
            <person name="Albano R.M."/>
        </authorList>
    </citation>
    <scope>NUCLEOTIDE SEQUENCE [LARGE SCALE GENOMIC DNA]</scope>
    <source>
        <strain evidence="3">ARA6</strain>
        <plasmid evidence="3">Plasmid pHG2</plasmid>
    </source>
</reference>
<dbReference type="RefSeq" id="WP_004978261.1">
    <property type="nucleotide sequence ID" value="NZ_CP011949.1"/>
</dbReference>
<proteinExistence type="predicted"/>
<evidence type="ECO:0000256" key="1">
    <source>
        <dbReference type="SAM" id="Phobius"/>
    </source>
</evidence>
<accession>A0A0K1IZ60</accession>
<feature type="transmembrane region" description="Helical" evidence="1">
    <location>
        <begin position="88"/>
        <end position="105"/>
    </location>
</feature>
<protein>
    <submittedName>
        <fullName evidence="2">Uncharacterized protein</fullName>
    </submittedName>
</protein>